<dbReference type="RefSeq" id="WP_092135190.1">
    <property type="nucleotide sequence ID" value="NZ_FNQK01000014.1"/>
</dbReference>
<evidence type="ECO:0008006" key="4">
    <source>
        <dbReference type="Google" id="ProtNLM"/>
    </source>
</evidence>
<dbReference type="AlphaFoldDB" id="A0A1H4BFG7"/>
<gene>
    <name evidence="2" type="ORF">SAMN04487990_11462</name>
</gene>
<evidence type="ECO:0000313" key="3">
    <source>
        <dbReference type="Proteomes" id="UP000198846"/>
    </source>
</evidence>
<proteinExistence type="predicted"/>
<keyword evidence="3" id="KW-1185">Reference proteome</keyword>
<dbReference type="STRING" id="283786.SAMN04487990_11462"/>
<evidence type="ECO:0000256" key="1">
    <source>
        <dbReference type="SAM" id="SignalP"/>
    </source>
</evidence>
<dbReference type="PROSITE" id="PS51257">
    <property type="entry name" value="PROKAR_LIPOPROTEIN"/>
    <property type="match status" value="1"/>
</dbReference>
<organism evidence="2 3">
    <name type="scientific">Bizionia paragorgiae</name>
    <dbReference type="NCBI Taxonomy" id="283786"/>
    <lineage>
        <taxon>Bacteria</taxon>
        <taxon>Pseudomonadati</taxon>
        <taxon>Bacteroidota</taxon>
        <taxon>Flavobacteriia</taxon>
        <taxon>Flavobacteriales</taxon>
        <taxon>Flavobacteriaceae</taxon>
        <taxon>Bizionia</taxon>
    </lineage>
</organism>
<evidence type="ECO:0000313" key="2">
    <source>
        <dbReference type="EMBL" id="SEA46846.1"/>
    </source>
</evidence>
<name>A0A1H4BFG7_BIZPA</name>
<feature type="signal peptide" evidence="1">
    <location>
        <begin position="1"/>
        <end position="19"/>
    </location>
</feature>
<protein>
    <recommendedName>
        <fullName evidence="4">Ferredoxin subunit of nitrite reductase or a ring-hydroxylating dioxygenase</fullName>
    </recommendedName>
</protein>
<keyword evidence="1" id="KW-0732">Signal</keyword>
<dbReference type="OrthoDB" id="1201186at2"/>
<sequence length="150" mass="16217">MKKILLIVSVLAISLTACNKNDDDGITGNPNIPNAVFDTQGLINTNLPQFNQMQFPGNYVVLNSNYGVNGVVVYYSGSNQYSAFELSDPNHQLISCSKLTVDGVFATCSCDDGNTYNIVTGSPGQGVNGQYGLTRYFVEVNGNIVRVYNN</sequence>
<reference evidence="3" key="1">
    <citation type="submission" date="2016-10" db="EMBL/GenBank/DDBJ databases">
        <authorList>
            <person name="Varghese N."/>
            <person name="Submissions S."/>
        </authorList>
    </citation>
    <scope>NUCLEOTIDE SEQUENCE [LARGE SCALE GENOMIC DNA]</scope>
    <source>
        <strain evidence="3">DSM 23842</strain>
    </source>
</reference>
<accession>A0A1H4BFG7</accession>
<dbReference type="Proteomes" id="UP000198846">
    <property type="component" value="Unassembled WGS sequence"/>
</dbReference>
<dbReference type="EMBL" id="FNQK01000014">
    <property type="protein sequence ID" value="SEA46846.1"/>
    <property type="molecule type" value="Genomic_DNA"/>
</dbReference>
<feature type="chain" id="PRO_5011708139" description="Ferredoxin subunit of nitrite reductase or a ring-hydroxylating dioxygenase" evidence="1">
    <location>
        <begin position="20"/>
        <end position="150"/>
    </location>
</feature>